<dbReference type="Proteomes" id="UP000022447">
    <property type="component" value="Unassembled WGS sequence"/>
</dbReference>
<dbReference type="EMBL" id="JALZ01000028">
    <property type="protein sequence ID" value="ETX13389.1"/>
    <property type="molecule type" value="Genomic_DNA"/>
</dbReference>
<evidence type="ECO:0000313" key="2">
    <source>
        <dbReference type="Proteomes" id="UP000022447"/>
    </source>
</evidence>
<organism evidence="1 2">
    <name type="scientific">Roseivivax halodurans JCM 10272</name>
    <dbReference type="NCBI Taxonomy" id="1449350"/>
    <lineage>
        <taxon>Bacteria</taxon>
        <taxon>Pseudomonadati</taxon>
        <taxon>Pseudomonadota</taxon>
        <taxon>Alphaproteobacteria</taxon>
        <taxon>Rhodobacterales</taxon>
        <taxon>Roseobacteraceae</taxon>
        <taxon>Roseivivax</taxon>
    </lineage>
</organism>
<keyword evidence="2" id="KW-1185">Reference proteome</keyword>
<comment type="caution">
    <text evidence="1">The sequence shown here is derived from an EMBL/GenBank/DDBJ whole genome shotgun (WGS) entry which is preliminary data.</text>
</comment>
<accession>X7EBF7</accession>
<name>X7EBF7_9RHOB</name>
<proteinExistence type="predicted"/>
<dbReference type="AlphaFoldDB" id="X7EBF7"/>
<evidence type="ECO:0000313" key="1">
    <source>
        <dbReference type="EMBL" id="ETX13389.1"/>
    </source>
</evidence>
<sequence length="78" mass="9109">MTYAQKRPHYLKQNPLAQSLHEDFYRNNPGARRAIKDTGLPFASVEEFMPEDLRKRSKLYCQLADHIWSPSRLSANTC</sequence>
<dbReference type="OrthoDB" id="9798761at2"/>
<gene>
    <name evidence="1" type="ORF">OCH239_10740</name>
</gene>
<reference evidence="1 2" key="1">
    <citation type="submission" date="2014-01" db="EMBL/GenBank/DDBJ databases">
        <title>Roseivivax halodurans JCM 10272 Genome Sequencing.</title>
        <authorList>
            <person name="Lai Q."/>
            <person name="Li G."/>
            <person name="Shao Z."/>
        </authorList>
    </citation>
    <scope>NUCLEOTIDE SEQUENCE [LARGE SCALE GENOMIC DNA]</scope>
    <source>
        <strain evidence="1 2">JCM 10272</strain>
    </source>
</reference>
<dbReference type="STRING" id="1449350.OCH239_10740"/>
<dbReference type="eggNOG" id="COG1479">
    <property type="taxonomic scope" value="Bacteria"/>
</dbReference>
<protein>
    <submittedName>
        <fullName evidence="1">Uncharacterized protein</fullName>
    </submittedName>
</protein>